<reference evidence="1 2" key="1">
    <citation type="submission" date="2018-01" db="EMBL/GenBank/DDBJ databases">
        <title>Species boundaries and ecological features among Paraburkholderia terrae DSMZ17804T, P. hospita DSMZ17164T and P. caribensis DSMZ13236T.</title>
        <authorList>
            <person name="Pratama A.A."/>
        </authorList>
    </citation>
    <scope>NUCLEOTIDE SEQUENCE [LARGE SCALE GENOMIC DNA]</scope>
    <source>
        <strain evidence="1 2">DSM 17804</strain>
    </source>
</reference>
<evidence type="ECO:0000313" key="2">
    <source>
        <dbReference type="Proteomes" id="UP000243502"/>
    </source>
</evidence>
<evidence type="ECO:0000313" key="1">
    <source>
        <dbReference type="EMBL" id="AUT61988.1"/>
    </source>
</evidence>
<proteinExistence type="predicted"/>
<dbReference type="EMBL" id="CP026112">
    <property type="protein sequence ID" value="AUT61988.1"/>
    <property type="molecule type" value="Genomic_DNA"/>
</dbReference>
<dbReference type="KEGG" id="pter:C2L65_20120"/>
<protein>
    <submittedName>
        <fullName evidence="1">Uncharacterized protein</fullName>
    </submittedName>
</protein>
<accession>A0A2I8ERE7</accession>
<sequence length="73" mass="7824">MPRKNGNPAVQFVQNTVQRNSVHPGGQPCCTANADESQNLEQPLLYKAKAIALPRGPGGCNHADMEGSCVCRF</sequence>
<gene>
    <name evidence="1" type="ORF">C2L65_20120</name>
</gene>
<dbReference type="Proteomes" id="UP000243502">
    <property type="component" value="Chromosome 2"/>
</dbReference>
<name>A0A2I8ERE7_9BURK</name>
<dbReference type="AlphaFoldDB" id="A0A2I8ERE7"/>
<organism evidence="1 2">
    <name type="scientific">Paraburkholderia terrae</name>
    <dbReference type="NCBI Taxonomy" id="311230"/>
    <lineage>
        <taxon>Bacteria</taxon>
        <taxon>Pseudomonadati</taxon>
        <taxon>Pseudomonadota</taxon>
        <taxon>Betaproteobacteria</taxon>
        <taxon>Burkholderiales</taxon>
        <taxon>Burkholderiaceae</taxon>
        <taxon>Paraburkholderia</taxon>
    </lineage>
</organism>